<evidence type="ECO:0000313" key="3">
    <source>
        <dbReference type="Proteomes" id="UP000180098"/>
    </source>
</evidence>
<proteinExistence type="predicted"/>
<keyword evidence="1" id="KW-0812">Transmembrane</keyword>
<reference evidence="2 3" key="1">
    <citation type="submission" date="2016-10" db="EMBL/GenBank/DDBJ databases">
        <title>Draft genome sequences of four alkaliphilic bacteria belonging to the Anaerobacillus genus.</title>
        <authorList>
            <person name="Bassil N.M."/>
            <person name="Lloyd J.R."/>
        </authorList>
    </citation>
    <scope>NUCLEOTIDE SEQUENCE [LARGE SCALE GENOMIC DNA]</scope>
    <source>
        <strain evidence="2 3">DSM 15340</strain>
    </source>
</reference>
<evidence type="ECO:0000256" key="1">
    <source>
        <dbReference type="SAM" id="Phobius"/>
    </source>
</evidence>
<keyword evidence="3" id="KW-1185">Reference proteome</keyword>
<dbReference type="EMBL" id="MLQQ01000043">
    <property type="protein sequence ID" value="OIJ09692.1"/>
    <property type="molecule type" value="Genomic_DNA"/>
</dbReference>
<evidence type="ECO:0000313" key="2">
    <source>
        <dbReference type="EMBL" id="OIJ09692.1"/>
    </source>
</evidence>
<keyword evidence="1" id="KW-0472">Membrane</keyword>
<protein>
    <submittedName>
        <fullName evidence="2">Uncharacterized protein</fullName>
    </submittedName>
</protein>
<dbReference type="Proteomes" id="UP000180098">
    <property type="component" value="Unassembled WGS sequence"/>
</dbReference>
<organism evidence="2 3">
    <name type="scientific">Anaerobacillus arseniciselenatis</name>
    <dbReference type="NCBI Taxonomy" id="85682"/>
    <lineage>
        <taxon>Bacteria</taxon>
        <taxon>Bacillati</taxon>
        <taxon>Bacillota</taxon>
        <taxon>Bacilli</taxon>
        <taxon>Bacillales</taxon>
        <taxon>Bacillaceae</taxon>
        <taxon>Anaerobacillus</taxon>
    </lineage>
</organism>
<keyword evidence="1" id="KW-1133">Transmembrane helix</keyword>
<accession>A0A1S2LB25</accession>
<comment type="caution">
    <text evidence="2">The sequence shown here is derived from an EMBL/GenBank/DDBJ whole genome shotgun (WGS) entry which is preliminary data.</text>
</comment>
<gene>
    <name evidence="2" type="ORF">BKP35_16175</name>
</gene>
<feature type="transmembrane region" description="Helical" evidence="1">
    <location>
        <begin position="43"/>
        <end position="65"/>
    </location>
</feature>
<dbReference type="AlphaFoldDB" id="A0A1S2LB25"/>
<sequence length="66" mass="7813">MRTIILISALYLMPIFSFIFLRSLFLVLKFIKEENEEKRDNAILTTCVFFALIMWTFSSMILMIAL</sequence>
<name>A0A1S2LB25_9BACI</name>
<feature type="transmembrane region" description="Helical" evidence="1">
    <location>
        <begin position="6"/>
        <end position="31"/>
    </location>
</feature>